<dbReference type="AlphaFoldDB" id="A0A6N2AE76"/>
<evidence type="ECO:0000313" key="1">
    <source>
        <dbReference type="EMBL" id="TMW80556.1"/>
    </source>
</evidence>
<protein>
    <submittedName>
        <fullName evidence="1">Uncharacterized protein</fullName>
    </submittedName>
</protein>
<reference evidence="1" key="1">
    <citation type="submission" date="2019-05" db="EMBL/GenBank/DDBJ databases">
        <title>The de novo reference genome and transcriptome assemblies of the wild tomato species Solanum chilense.</title>
        <authorList>
            <person name="Stam R."/>
            <person name="Nosenko T."/>
            <person name="Hoerger A.C."/>
            <person name="Stephan W."/>
            <person name="Seidel M.A."/>
            <person name="Kuhn J.M.M."/>
            <person name="Haberer G."/>
            <person name="Tellier A."/>
        </authorList>
    </citation>
    <scope>NUCLEOTIDE SEQUENCE</scope>
    <source>
        <tissue evidence="1">Mature leaves</tissue>
    </source>
</reference>
<dbReference type="PANTHER" id="PTHR33187:SF11">
    <property type="entry name" value="AMINOTRANSFERASE-LIKE PLANT MOBILE DOMAIN-CONTAINING PROTEIN"/>
    <property type="match status" value="1"/>
</dbReference>
<dbReference type="EMBL" id="RXGB01050090">
    <property type="protein sequence ID" value="TMW80556.1"/>
    <property type="molecule type" value="Genomic_DNA"/>
</dbReference>
<gene>
    <name evidence="1" type="ORF">EJD97_018390</name>
</gene>
<sequence length="73" mass="8229">MLSSPLECTHGQMMLGAEMLSSPFGSTHGRITSGIYCHYFPLDRTHYQMMLMWHAIKAFGLHTQMKDGHGMPS</sequence>
<proteinExistence type="predicted"/>
<comment type="caution">
    <text evidence="1">The sequence shown here is derived from an EMBL/GenBank/DDBJ whole genome shotgun (WGS) entry which is preliminary data.</text>
</comment>
<accession>A0A6N2AE76</accession>
<dbReference type="PANTHER" id="PTHR33187">
    <property type="entry name" value="WU:FI09B08"/>
    <property type="match status" value="1"/>
</dbReference>
<organism evidence="1">
    <name type="scientific">Solanum chilense</name>
    <name type="common">Tomato</name>
    <name type="synonym">Lycopersicon chilense</name>
    <dbReference type="NCBI Taxonomy" id="4083"/>
    <lineage>
        <taxon>Eukaryota</taxon>
        <taxon>Viridiplantae</taxon>
        <taxon>Streptophyta</taxon>
        <taxon>Embryophyta</taxon>
        <taxon>Tracheophyta</taxon>
        <taxon>Spermatophyta</taxon>
        <taxon>Magnoliopsida</taxon>
        <taxon>eudicotyledons</taxon>
        <taxon>Gunneridae</taxon>
        <taxon>Pentapetalae</taxon>
        <taxon>asterids</taxon>
        <taxon>lamiids</taxon>
        <taxon>Solanales</taxon>
        <taxon>Solanaceae</taxon>
        <taxon>Solanoideae</taxon>
        <taxon>Solaneae</taxon>
        <taxon>Solanum</taxon>
        <taxon>Solanum subgen. Lycopersicon</taxon>
    </lineage>
</organism>
<name>A0A6N2AE76_SOLCI</name>